<dbReference type="STRING" id="40754.THII_2827"/>
<comment type="similarity">
    <text evidence="4">Belongs to the YbaB/EbfC family.</text>
</comment>
<comment type="function">
    <text evidence="4">Binds to DNA and alters its conformation. May be involved in regulation of gene expression, nucleoid organization and DNA protection.</text>
</comment>
<protein>
    <recommendedName>
        <fullName evidence="4">Nucleoid-associated protein THII_2827</fullName>
    </recommendedName>
</protein>
<dbReference type="PANTHER" id="PTHR33449:SF1">
    <property type="entry name" value="NUCLEOID-ASSOCIATED PROTEIN YBAB"/>
    <property type="match status" value="1"/>
</dbReference>
<proteinExistence type="inferred from homology"/>
<keyword evidence="5" id="KW-0175">Coiled coil</keyword>
<dbReference type="PANTHER" id="PTHR33449">
    <property type="entry name" value="NUCLEOID-ASSOCIATED PROTEIN YBAB"/>
    <property type="match status" value="1"/>
</dbReference>
<evidence type="ECO:0000313" key="6">
    <source>
        <dbReference type="EMBL" id="BAP57124.1"/>
    </source>
</evidence>
<dbReference type="GO" id="GO:0005829">
    <property type="term" value="C:cytosol"/>
    <property type="evidence" value="ECO:0007669"/>
    <property type="project" value="TreeGrafter"/>
</dbReference>
<evidence type="ECO:0000256" key="5">
    <source>
        <dbReference type="SAM" id="Coils"/>
    </source>
</evidence>
<reference evidence="6 7" key="1">
    <citation type="journal article" date="2014" name="ISME J.">
        <title>Ecophysiology of Thioploca ingrica as revealed by the complete genome sequence supplemented with proteomic evidence.</title>
        <authorList>
            <person name="Kojima H."/>
            <person name="Ogura Y."/>
            <person name="Yamamoto N."/>
            <person name="Togashi T."/>
            <person name="Mori H."/>
            <person name="Watanabe T."/>
            <person name="Nemoto F."/>
            <person name="Kurokawa K."/>
            <person name="Hayashi T."/>
            <person name="Fukui M."/>
        </authorList>
    </citation>
    <scope>NUCLEOTIDE SEQUENCE [LARGE SCALE GENOMIC DNA]</scope>
</reference>
<keyword evidence="3 4" id="KW-0238">DNA-binding</keyword>
<evidence type="ECO:0000313" key="7">
    <source>
        <dbReference type="Proteomes" id="UP000031623"/>
    </source>
</evidence>
<dbReference type="AlphaFoldDB" id="A0A090AID6"/>
<dbReference type="InterPro" id="IPR004401">
    <property type="entry name" value="YbaB/EbfC"/>
</dbReference>
<dbReference type="GO" id="GO:0003677">
    <property type="term" value="F:DNA binding"/>
    <property type="evidence" value="ECO:0007669"/>
    <property type="project" value="UniProtKB-UniRule"/>
</dbReference>
<evidence type="ECO:0000256" key="1">
    <source>
        <dbReference type="ARBA" id="ARBA00011738"/>
    </source>
</evidence>
<evidence type="ECO:0000256" key="2">
    <source>
        <dbReference type="ARBA" id="ARBA00022490"/>
    </source>
</evidence>
<sequence length="107" mass="11750">MKGGISNLMKQAQKIQSNFQKAQEELAHLEITGEAGGGMVKIVMTGRHDVRRVEIDPELMKEDKEMLEDLIAAAVNDAVRKVERTSQDKLANMAGGLGLPEGFKLPF</sequence>
<dbReference type="OrthoDB" id="9808738at2"/>
<dbReference type="HAMAP" id="MF_00274">
    <property type="entry name" value="DNA_YbaB_EbfC"/>
    <property type="match status" value="1"/>
</dbReference>
<dbReference type="Gene3D" id="3.30.1310.10">
    <property type="entry name" value="Nucleoid-associated protein YbaB-like domain"/>
    <property type="match status" value="1"/>
</dbReference>
<name>A0A090AID6_9GAMM</name>
<dbReference type="EMBL" id="AP014633">
    <property type="protein sequence ID" value="BAP57124.1"/>
    <property type="molecule type" value="Genomic_DNA"/>
</dbReference>
<dbReference type="KEGG" id="tig:THII_2827"/>
<feature type="coiled-coil region" evidence="5">
    <location>
        <begin position="5"/>
        <end position="32"/>
    </location>
</feature>
<dbReference type="Pfam" id="PF02575">
    <property type="entry name" value="YbaB_DNA_bd"/>
    <property type="match status" value="1"/>
</dbReference>
<comment type="subcellular location">
    <subcellularLocation>
        <location evidence="4">Cytoplasm</location>
        <location evidence="4">Nucleoid</location>
    </subcellularLocation>
</comment>
<evidence type="ECO:0000256" key="4">
    <source>
        <dbReference type="HAMAP-Rule" id="MF_00274"/>
    </source>
</evidence>
<keyword evidence="7" id="KW-1185">Reference proteome</keyword>
<keyword evidence="2 4" id="KW-0963">Cytoplasm</keyword>
<evidence type="ECO:0000256" key="3">
    <source>
        <dbReference type="ARBA" id="ARBA00023125"/>
    </source>
</evidence>
<dbReference type="InterPro" id="IPR036894">
    <property type="entry name" value="YbaB-like_sf"/>
</dbReference>
<gene>
    <name evidence="6" type="ORF">THII_2827</name>
</gene>
<dbReference type="GO" id="GO:0043590">
    <property type="term" value="C:bacterial nucleoid"/>
    <property type="evidence" value="ECO:0007669"/>
    <property type="project" value="UniProtKB-UniRule"/>
</dbReference>
<organism evidence="6 7">
    <name type="scientific">Thioploca ingrica</name>
    <dbReference type="NCBI Taxonomy" id="40754"/>
    <lineage>
        <taxon>Bacteria</taxon>
        <taxon>Pseudomonadati</taxon>
        <taxon>Pseudomonadota</taxon>
        <taxon>Gammaproteobacteria</taxon>
        <taxon>Thiotrichales</taxon>
        <taxon>Thiotrichaceae</taxon>
        <taxon>Thioploca</taxon>
    </lineage>
</organism>
<dbReference type="SUPFAM" id="SSF82607">
    <property type="entry name" value="YbaB-like"/>
    <property type="match status" value="1"/>
</dbReference>
<dbReference type="FunFam" id="3.30.1310.10:FF:000001">
    <property type="entry name" value="Nucleoid-associated protein YbaB"/>
    <property type="match status" value="1"/>
</dbReference>
<dbReference type="PIRSF" id="PIRSF004555">
    <property type="entry name" value="UCP004555"/>
    <property type="match status" value="1"/>
</dbReference>
<accession>A0A090AID6</accession>
<dbReference type="NCBIfam" id="TIGR00103">
    <property type="entry name" value="DNA_YbaB_EbfC"/>
    <property type="match status" value="1"/>
</dbReference>
<comment type="subunit">
    <text evidence="1 4">Homodimer.</text>
</comment>
<dbReference type="Proteomes" id="UP000031623">
    <property type="component" value="Chromosome"/>
</dbReference>
<dbReference type="HOGENOM" id="CLU_140930_0_0_6"/>